<evidence type="ECO:0000256" key="2">
    <source>
        <dbReference type="ARBA" id="ARBA00022448"/>
    </source>
</evidence>
<dbReference type="Proteomes" id="UP001652461">
    <property type="component" value="Unassembled WGS sequence"/>
</dbReference>
<dbReference type="EMBL" id="JAOQKC010000001">
    <property type="protein sequence ID" value="MCU6695294.1"/>
    <property type="molecule type" value="Genomic_DNA"/>
</dbReference>
<evidence type="ECO:0000313" key="9">
    <source>
        <dbReference type="EMBL" id="MCU6695294.1"/>
    </source>
</evidence>
<comment type="subcellular location">
    <subcellularLocation>
        <location evidence="1 7">Cell membrane</location>
        <topology evidence="1 7">Multi-pass membrane protein</topology>
    </subcellularLocation>
</comment>
<accession>A0ABT2RSK2</accession>
<evidence type="ECO:0000256" key="7">
    <source>
        <dbReference type="RuleBase" id="RU003942"/>
    </source>
</evidence>
<comment type="similarity">
    <text evidence="7">Belongs to the drug/metabolite transporter (DMT) superfamily. Small multidrug resistance (SMR) (TC 2.A.7.1) family.</text>
</comment>
<keyword evidence="3" id="KW-1003">Cell membrane</keyword>
<comment type="caution">
    <text evidence="9">The sequence shown here is derived from an EMBL/GenBank/DDBJ whole genome shotgun (WGS) entry which is preliminary data.</text>
</comment>
<dbReference type="InterPro" id="IPR045324">
    <property type="entry name" value="Small_multidrug_res"/>
</dbReference>
<feature type="transmembrane region" description="Helical" evidence="8">
    <location>
        <begin position="58"/>
        <end position="78"/>
    </location>
</feature>
<dbReference type="SUPFAM" id="SSF103481">
    <property type="entry name" value="Multidrug resistance efflux transporter EmrE"/>
    <property type="match status" value="1"/>
</dbReference>
<reference evidence="9 10" key="1">
    <citation type="journal article" date="2021" name="ISME Commun">
        <title>Automated analysis of genomic sequences facilitates high-throughput and comprehensive description of bacteria.</title>
        <authorList>
            <person name="Hitch T.C.A."/>
        </authorList>
    </citation>
    <scope>NUCLEOTIDE SEQUENCE [LARGE SCALE GENOMIC DNA]</scope>
    <source>
        <strain evidence="9 10">Sanger_04</strain>
    </source>
</reference>
<keyword evidence="4 7" id="KW-0812">Transmembrane</keyword>
<evidence type="ECO:0000313" key="10">
    <source>
        <dbReference type="Proteomes" id="UP001652461"/>
    </source>
</evidence>
<feature type="transmembrane region" description="Helical" evidence="8">
    <location>
        <begin position="84"/>
        <end position="102"/>
    </location>
</feature>
<keyword evidence="2" id="KW-0813">Transport</keyword>
<dbReference type="Pfam" id="PF00893">
    <property type="entry name" value="Multi_Drug_Res"/>
    <property type="match status" value="1"/>
</dbReference>
<evidence type="ECO:0000256" key="1">
    <source>
        <dbReference type="ARBA" id="ARBA00004651"/>
    </source>
</evidence>
<keyword evidence="6 8" id="KW-0472">Membrane</keyword>
<gene>
    <name evidence="9" type="ORF">OCV63_00045</name>
</gene>
<protein>
    <submittedName>
        <fullName evidence="9">Multidrug efflux SMR transporter</fullName>
    </submittedName>
</protein>
<keyword evidence="10" id="KW-1185">Reference proteome</keyword>
<proteinExistence type="inferred from homology"/>
<dbReference type="InterPro" id="IPR037185">
    <property type="entry name" value="EmrE-like"/>
</dbReference>
<dbReference type="PANTHER" id="PTHR30561:SF1">
    <property type="entry name" value="MULTIDRUG TRANSPORTER EMRE"/>
    <property type="match status" value="1"/>
</dbReference>
<evidence type="ECO:0000256" key="5">
    <source>
        <dbReference type="ARBA" id="ARBA00022989"/>
    </source>
</evidence>
<evidence type="ECO:0000256" key="6">
    <source>
        <dbReference type="ARBA" id="ARBA00023136"/>
    </source>
</evidence>
<organism evidence="9 10">
    <name type="scientific">Laedolimicola ammoniilytica</name>
    <dbReference type="NCBI Taxonomy" id="2981771"/>
    <lineage>
        <taxon>Bacteria</taxon>
        <taxon>Bacillati</taxon>
        <taxon>Bacillota</taxon>
        <taxon>Clostridia</taxon>
        <taxon>Lachnospirales</taxon>
        <taxon>Lachnospiraceae</taxon>
        <taxon>Laedolimicola</taxon>
    </lineage>
</organism>
<feature type="transmembrane region" description="Helical" evidence="8">
    <location>
        <begin position="26"/>
        <end position="46"/>
    </location>
</feature>
<keyword evidence="5 8" id="KW-1133">Transmembrane helix</keyword>
<dbReference type="PANTHER" id="PTHR30561">
    <property type="entry name" value="SMR FAMILY PROTON-DEPENDENT DRUG EFFLUX TRANSPORTER SUGE"/>
    <property type="match status" value="1"/>
</dbReference>
<evidence type="ECO:0000256" key="8">
    <source>
        <dbReference type="SAM" id="Phobius"/>
    </source>
</evidence>
<evidence type="ECO:0000256" key="4">
    <source>
        <dbReference type="ARBA" id="ARBA00022692"/>
    </source>
</evidence>
<dbReference type="RefSeq" id="WP_158361247.1">
    <property type="nucleotide sequence ID" value="NZ_JAOQKC010000001.1"/>
</dbReference>
<evidence type="ECO:0000256" key="3">
    <source>
        <dbReference type="ARBA" id="ARBA00022475"/>
    </source>
</evidence>
<dbReference type="Gene3D" id="1.10.3730.20">
    <property type="match status" value="1"/>
</dbReference>
<sequence length="106" mass="11200">MPYVFLALAICAEITATTLLKSSEGYTRLLPTAFSLLAYLICHCSFSRAVTKLNLGIAYAIWCGVGILVTAAISRVLFGERVSPAGNVGMALILVGCIVMNLSGSR</sequence>
<dbReference type="InterPro" id="IPR000390">
    <property type="entry name" value="Small_drug/metabolite_transptr"/>
</dbReference>
<name>A0ABT2RSK2_9FIRM</name>